<evidence type="ECO:0000313" key="1">
    <source>
        <dbReference type="EMBL" id="OOM73964.1"/>
    </source>
</evidence>
<evidence type="ECO:0000313" key="2">
    <source>
        <dbReference type="Proteomes" id="UP000190890"/>
    </source>
</evidence>
<keyword evidence="2" id="KW-1185">Reference proteome</keyword>
<protein>
    <submittedName>
        <fullName evidence="1">Uncharacterized protein</fullName>
    </submittedName>
</protein>
<dbReference type="STRING" id="29367.CLPUN_42020"/>
<dbReference type="RefSeq" id="WP_242954211.1">
    <property type="nucleotide sequence ID" value="NZ_LZZM01000206.1"/>
</dbReference>
<comment type="caution">
    <text evidence="1">The sequence shown here is derived from an EMBL/GenBank/DDBJ whole genome shotgun (WGS) entry which is preliminary data.</text>
</comment>
<proteinExistence type="predicted"/>
<dbReference type="AlphaFoldDB" id="A0A1S8T8L3"/>
<gene>
    <name evidence="1" type="ORF">CLPUN_42020</name>
</gene>
<dbReference type="EMBL" id="LZZM01000206">
    <property type="protein sequence ID" value="OOM73964.1"/>
    <property type="molecule type" value="Genomic_DNA"/>
</dbReference>
<reference evidence="1 2" key="1">
    <citation type="submission" date="2016-05" db="EMBL/GenBank/DDBJ databases">
        <title>Microbial solvent formation.</title>
        <authorList>
            <person name="Poehlein A."/>
            <person name="Montoya Solano J.D."/>
            <person name="Flitsch S."/>
            <person name="Krabben P."/>
            <person name="Duerre P."/>
            <person name="Daniel R."/>
        </authorList>
    </citation>
    <scope>NUCLEOTIDE SEQUENCE [LARGE SCALE GENOMIC DNA]</scope>
    <source>
        <strain evidence="1 2">DSM 2619</strain>
    </source>
</reference>
<organism evidence="1 2">
    <name type="scientific">Clostridium puniceum</name>
    <dbReference type="NCBI Taxonomy" id="29367"/>
    <lineage>
        <taxon>Bacteria</taxon>
        <taxon>Bacillati</taxon>
        <taxon>Bacillota</taxon>
        <taxon>Clostridia</taxon>
        <taxon>Eubacteriales</taxon>
        <taxon>Clostridiaceae</taxon>
        <taxon>Clostridium</taxon>
    </lineage>
</organism>
<name>A0A1S8T8L3_9CLOT</name>
<dbReference type="Proteomes" id="UP000190890">
    <property type="component" value="Unassembled WGS sequence"/>
</dbReference>
<sequence length="74" mass="8812">MSKRDNVNLVLMTHCKVNLQCDDEKIQCRYLQVPGESYGTWHLNGEDTGLQVRSLIKTIREKYKIVKVLWKRQY</sequence>
<accession>A0A1S8T8L3</accession>